<dbReference type="PANTHER" id="PTHR43651:SF3">
    <property type="entry name" value="1,4-ALPHA-GLUCAN-BRANCHING ENZYME"/>
    <property type="match status" value="1"/>
</dbReference>
<sequence length="264" mass="30589">MLGIFKDDPELRAHESQIMRRVNAFRGWKEQFRKAEGGIEAFAEGYKVFGFQRHEAEKKWIFTEWLPAAKRVFLVGDFNGWEKTHPLTRGEFGRWSIELADRRDGLRVEADCGTFDRVPAWAKFAEKTALNVYNGVMWEPPPIERYVMRHARPPRPRSLKIYELRVASASCTYLEFKAFLPRIKSLGYNALQFLDVAEHSESRVLGRHVTSFFAASSRCGTPDELKETPRPTARVSRERRLCEQKLDRLNALLCFAMLCSSLLL</sequence>
<dbReference type="GO" id="GO:0005737">
    <property type="term" value="C:cytoplasm"/>
    <property type="evidence" value="ECO:0007669"/>
    <property type="project" value="TreeGrafter"/>
</dbReference>
<dbReference type="GO" id="GO:0004553">
    <property type="term" value="F:hydrolase activity, hydrolyzing O-glycosyl compounds"/>
    <property type="evidence" value="ECO:0007669"/>
    <property type="project" value="InterPro"/>
</dbReference>
<dbReference type="PANTHER" id="PTHR43651">
    <property type="entry name" value="1,4-ALPHA-GLUCAN-BRANCHING ENZYME"/>
    <property type="match status" value="1"/>
</dbReference>
<dbReference type="InterPro" id="IPR014756">
    <property type="entry name" value="Ig_E-set"/>
</dbReference>
<comment type="caution">
    <text evidence="2">The sequence shown here is derived from an EMBL/GenBank/DDBJ whole genome shotgun (WGS) entry which is preliminary data.</text>
</comment>
<evidence type="ECO:0000313" key="2">
    <source>
        <dbReference type="EMBL" id="CAE7744976.1"/>
    </source>
</evidence>
<keyword evidence="3" id="KW-1185">Reference proteome</keyword>
<dbReference type="Pfam" id="PF02922">
    <property type="entry name" value="CBM_48"/>
    <property type="match status" value="1"/>
</dbReference>
<reference evidence="2" key="1">
    <citation type="submission" date="2021-02" db="EMBL/GenBank/DDBJ databases">
        <authorList>
            <person name="Dougan E. K."/>
            <person name="Rhodes N."/>
            <person name="Thang M."/>
            <person name="Chan C."/>
        </authorList>
    </citation>
    <scope>NUCLEOTIDE SEQUENCE</scope>
</reference>
<dbReference type="SUPFAM" id="SSF51445">
    <property type="entry name" value="(Trans)glycosidases"/>
    <property type="match status" value="1"/>
</dbReference>
<dbReference type="EMBL" id="CAJNIZ010046309">
    <property type="protein sequence ID" value="CAE7744976.1"/>
    <property type="molecule type" value="Genomic_DNA"/>
</dbReference>
<dbReference type="InterPro" id="IPR017853">
    <property type="entry name" value="GH"/>
</dbReference>
<dbReference type="Gene3D" id="2.60.40.10">
    <property type="entry name" value="Immunoglobulins"/>
    <property type="match status" value="1"/>
</dbReference>
<dbReference type="InterPro" id="IPR004193">
    <property type="entry name" value="Glyco_hydro_13_N"/>
</dbReference>
<organism evidence="2 3">
    <name type="scientific">Symbiodinium pilosum</name>
    <name type="common">Dinoflagellate</name>
    <dbReference type="NCBI Taxonomy" id="2952"/>
    <lineage>
        <taxon>Eukaryota</taxon>
        <taxon>Sar</taxon>
        <taxon>Alveolata</taxon>
        <taxon>Dinophyceae</taxon>
        <taxon>Suessiales</taxon>
        <taxon>Symbiodiniaceae</taxon>
        <taxon>Symbiodinium</taxon>
    </lineage>
</organism>
<dbReference type="AlphaFoldDB" id="A0A812XR86"/>
<dbReference type="GO" id="GO:0005975">
    <property type="term" value="P:carbohydrate metabolic process"/>
    <property type="evidence" value="ECO:0007669"/>
    <property type="project" value="InterPro"/>
</dbReference>
<dbReference type="OrthoDB" id="440248at2759"/>
<name>A0A812XR86_SYMPI</name>
<evidence type="ECO:0000313" key="3">
    <source>
        <dbReference type="Proteomes" id="UP000649617"/>
    </source>
</evidence>
<dbReference type="Gene3D" id="3.20.20.80">
    <property type="entry name" value="Glycosidases"/>
    <property type="match status" value="1"/>
</dbReference>
<proteinExistence type="predicted"/>
<accession>A0A812XR86</accession>
<dbReference type="Proteomes" id="UP000649617">
    <property type="component" value="Unassembled WGS sequence"/>
</dbReference>
<protein>
    <submittedName>
        <fullName evidence="2">SBE2.2 protein</fullName>
    </submittedName>
</protein>
<evidence type="ECO:0000259" key="1">
    <source>
        <dbReference type="Pfam" id="PF02922"/>
    </source>
</evidence>
<dbReference type="SUPFAM" id="SSF81296">
    <property type="entry name" value="E set domains"/>
    <property type="match status" value="1"/>
</dbReference>
<feature type="domain" description="Glycoside hydrolase family 13 N-terminal" evidence="1">
    <location>
        <begin position="49"/>
        <end position="107"/>
    </location>
</feature>
<dbReference type="InterPro" id="IPR013783">
    <property type="entry name" value="Ig-like_fold"/>
</dbReference>
<gene>
    <name evidence="2" type="primary">SBE2.2</name>
    <name evidence="2" type="ORF">SPIL2461_LOCUS21490</name>
</gene>
<dbReference type="GO" id="GO:0003844">
    <property type="term" value="F:1,4-alpha-glucan branching enzyme activity"/>
    <property type="evidence" value="ECO:0007669"/>
    <property type="project" value="TreeGrafter"/>
</dbReference>